<dbReference type="Proteomes" id="UP001595836">
    <property type="component" value="Unassembled WGS sequence"/>
</dbReference>
<keyword evidence="1" id="KW-0732">Signal</keyword>
<comment type="caution">
    <text evidence="2">The sequence shown here is derived from an EMBL/GenBank/DDBJ whole genome shotgun (WGS) entry which is preliminary data.</text>
</comment>
<protein>
    <submittedName>
        <fullName evidence="2">Uncharacterized protein</fullName>
    </submittedName>
</protein>
<accession>A0ABV9PQZ8</accession>
<proteinExistence type="predicted"/>
<evidence type="ECO:0000313" key="2">
    <source>
        <dbReference type="EMBL" id="MFC4754188.1"/>
    </source>
</evidence>
<gene>
    <name evidence="2" type="ORF">ACFO7U_05260</name>
</gene>
<feature type="chain" id="PRO_5045692193" evidence="1">
    <location>
        <begin position="31"/>
        <end position="171"/>
    </location>
</feature>
<evidence type="ECO:0000313" key="3">
    <source>
        <dbReference type="Proteomes" id="UP001595836"/>
    </source>
</evidence>
<dbReference type="RefSeq" id="WP_344994325.1">
    <property type="nucleotide sequence ID" value="NZ_BAABCD010000042.1"/>
</dbReference>
<evidence type="ECO:0000256" key="1">
    <source>
        <dbReference type="SAM" id="SignalP"/>
    </source>
</evidence>
<feature type="signal peptide" evidence="1">
    <location>
        <begin position="1"/>
        <end position="30"/>
    </location>
</feature>
<keyword evidence="3" id="KW-1185">Reference proteome</keyword>
<sequence length="171" mass="17237">MSLTRTATRVAATLAASAALTVGAAGVASAATVSNTVDGNSVSVTFKVGLTDLTTPVDGCVAVVAERGQADGVIDRIKNLVDLDNISDVLSGERTTVLRTDTGSPVALPVLTRPVTLSADGIADGVHSLVTYCATDTVPVMRTIVVGDAQNTMGSIVSEGPALISSGMNFF</sequence>
<dbReference type="EMBL" id="JBHSHP010000015">
    <property type="protein sequence ID" value="MFC4754188.1"/>
    <property type="molecule type" value="Genomic_DNA"/>
</dbReference>
<reference evidence="3" key="1">
    <citation type="journal article" date="2019" name="Int. J. Syst. Evol. Microbiol.">
        <title>The Global Catalogue of Microorganisms (GCM) 10K type strain sequencing project: providing services to taxonomists for standard genome sequencing and annotation.</title>
        <authorList>
            <consortium name="The Broad Institute Genomics Platform"/>
            <consortium name="The Broad Institute Genome Sequencing Center for Infectious Disease"/>
            <person name="Wu L."/>
            <person name="Ma J."/>
        </authorList>
    </citation>
    <scope>NUCLEOTIDE SEQUENCE [LARGE SCALE GENOMIC DNA]</scope>
    <source>
        <strain evidence="3">JCM 11882</strain>
    </source>
</reference>
<organism evidence="2 3">
    <name type="scientific">Dietzia aurantiaca</name>
    <dbReference type="NCBI Taxonomy" id="983873"/>
    <lineage>
        <taxon>Bacteria</taxon>
        <taxon>Bacillati</taxon>
        <taxon>Actinomycetota</taxon>
        <taxon>Actinomycetes</taxon>
        <taxon>Mycobacteriales</taxon>
        <taxon>Dietziaceae</taxon>
        <taxon>Dietzia</taxon>
    </lineage>
</organism>
<name>A0ABV9PQZ8_9ACTN</name>